<keyword evidence="1" id="KW-0812">Transmembrane</keyword>
<evidence type="ECO:0000313" key="2">
    <source>
        <dbReference type="EMBL" id="CAK0834199.1"/>
    </source>
</evidence>
<evidence type="ECO:0008006" key="4">
    <source>
        <dbReference type="Google" id="ProtNLM"/>
    </source>
</evidence>
<evidence type="ECO:0000313" key="3">
    <source>
        <dbReference type="Proteomes" id="UP001189429"/>
    </source>
</evidence>
<organism evidence="2 3">
    <name type="scientific">Prorocentrum cordatum</name>
    <dbReference type="NCBI Taxonomy" id="2364126"/>
    <lineage>
        <taxon>Eukaryota</taxon>
        <taxon>Sar</taxon>
        <taxon>Alveolata</taxon>
        <taxon>Dinophyceae</taxon>
        <taxon>Prorocentrales</taxon>
        <taxon>Prorocentraceae</taxon>
        <taxon>Prorocentrum</taxon>
    </lineage>
</organism>
<protein>
    <recommendedName>
        <fullName evidence="4">Ion transport domain-containing protein</fullName>
    </recommendedName>
</protein>
<keyword evidence="1" id="KW-0472">Membrane</keyword>
<reference evidence="2" key="1">
    <citation type="submission" date="2023-10" db="EMBL/GenBank/DDBJ databases">
        <authorList>
            <person name="Chen Y."/>
            <person name="Shah S."/>
            <person name="Dougan E. K."/>
            <person name="Thang M."/>
            <person name="Chan C."/>
        </authorList>
    </citation>
    <scope>NUCLEOTIDE SEQUENCE [LARGE SCALE GENOMIC DNA]</scope>
</reference>
<gene>
    <name evidence="2" type="ORF">PCOR1329_LOCUS31678</name>
</gene>
<dbReference type="Proteomes" id="UP001189429">
    <property type="component" value="Unassembled WGS sequence"/>
</dbReference>
<feature type="transmembrane region" description="Helical" evidence="1">
    <location>
        <begin position="127"/>
        <end position="148"/>
    </location>
</feature>
<keyword evidence="3" id="KW-1185">Reference proteome</keyword>
<proteinExistence type="predicted"/>
<dbReference type="EMBL" id="CAUYUJ010012558">
    <property type="protein sequence ID" value="CAK0834199.1"/>
    <property type="molecule type" value="Genomic_DNA"/>
</dbReference>
<keyword evidence="1" id="KW-1133">Transmembrane helix</keyword>
<feature type="transmembrane region" description="Helical" evidence="1">
    <location>
        <begin position="48"/>
        <end position="75"/>
    </location>
</feature>
<feature type="transmembrane region" description="Helical" evidence="1">
    <location>
        <begin position="87"/>
        <end position="107"/>
    </location>
</feature>
<sequence length="178" mass="20065">MSFGMMNYLLNSAHCAPNSVCSTSCDRSCARWASRFTFFKIHSVNFGALARVVILFLLLVILIVPICFLAVRVVLAGCGPPSTDRRLLHTWPLLRVALLRLVLVLVLRMSPKMMCMLAPSVPEWPLLSVMSLFDFLVVVFAIQCDIVFQNSAGRYQVLHVFDVQSFYHSITATRRLLI</sequence>
<comment type="caution">
    <text evidence="2">The sequence shown here is derived from an EMBL/GenBank/DDBJ whole genome shotgun (WGS) entry which is preliminary data.</text>
</comment>
<accession>A0ABN9SQQ7</accession>
<name>A0ABN9SQQ7_9DINO</name>
<evidence type="ECO:0000256" key="1">
    <source>
        <dbReference type="SAM" id="Phobius"/>
    </source>
</evidence>